<keyword evidence="5" id="KW-1185">Reference proteome</keyword>
<dbReference type="Proteomes" id="UP000649617">
    <property type="component" value="Unassembled WGS sequence"/>
</dbReference>
<dbReference type="EMBL" id="CAJNIZ010002803">
    <property type="protein sequence ID" value="CAE7214666.1"/>
    <property type="molecule type" value="Genomic_DNA"/>
</dbReference>
<dbReference type="SUPFAM" id="SSF56059">
    <property type="entry name" value="Glutathione synthetase ATP-binding domain-like"/>
    <property type="match status" value="1"/>
</dbReference>
<evidence type="ECO:0000256" key="2">
    <source>
        <dbReference type="ARBA" id="ARBA00022741"/>
    </source>
</evidence>
<dbReference type="GO" id="GO:0000226">
    <property type="term" value="P:microtubule cytoskeleton organization"/>
    <property type="evidence" value="ECO:0007669"/>
    <property type="project" value="TreeGrafter"/>
</dbReference>
<organism evidence="4 5">
    <name type="scientific">Symbiodinium pilosum</name>
    <name type="common">Dinoflagellate</name>
    <dbReference type="NCBI Taxonomy" id="2952"/>
    <lineage>
        <taxon>Eukaryota</taxon>
        <taxon>Sar</taxon>
        <taxon>Alveolata</taxon>
        <taxon>Dinophyceae</taxon>
        <taxon>Suessiales</taxon>
        <taxon>Symbiodiniaceae</taxon>
        <taxon>Symbiodinium</taxon>
    </lineage>
</organism>
<dbReference type="GO" id="GO:0005524">
    <property type="term" value="F:ATP binding"/>
    <property type="evidence" value="ECO:0007669"/>
    <property type="project" value="UniProtKB-KW"/>
</dbReference>
<reference evidence="4" key="1">
    <citation type="submission" date="2021-02" db="EMBL/GenBank/DDBJ databases">
        <authorList>
            <person name="Dougan E. K."/>
            <person name="Rhodes N."/>
            <person name="Thang M."/>
            <person name="Chan C."/>
        </authorList>
    </citation>
    <scope>NUCLEOTIDE SEQUENCE</scope>
</reference>
<comment type="caution">
    <text evidence="4">The sequence shown here is derived from an EMBL/GenBank/DDBJ whole genome shotgun (WGS) entry which is preliminary data.</text>
</comment>
<dbReference type="GO" id="GO:0070740">
    <property type="term" value="F:tubulin-glutamic acid ligase activity"/>
    <property type="evidence" value="ECO:0007669"/>
    <property type="project" value="TreeGrafter"/>
</dbReference>
<evidence type="ECO:0000313" key="5">
    <source>
        <dbReference type="Proteomes" id="UP000649617"/>
    </source>
</evidence>
<dbReference type="Gene3D" id="3.30.470.20">
    <property type="entry name" value="ATP-grasp fold, B domain"/>
    <property type="match status" value="1"/>
</dbReference>
<evidence type="ECO:0000256" key="3">
    <source>
        <dbReference type="ARBA" id="ARBA00022840"/>
    </source>
</evidence>
<keyword evidence="2" id="KW-0547">Nucleotide-binding</keyword>
<evidence type="ECO:0000256" key="1">
    <source>
        <dbReference type="ARBA" id="ARBA00022598"/>
    </source>
</evidence>
<dbReference type="GO" id="GO:0015631">
    <property type="term" value="F:tubulin binding"/>
    <property type="evidence" value="ECO:0007669"/>
    <property type="project" value="TreeGrafter"/>
</dbReference>
<dbReference type="PANTHER" id="PTHR12241">
    <property type="entry name" value="TUBULIN POLYGLUTAMYLASE"/>
    <property type="match status" value="1"/>
</dbReference>
<accession>A0A812JUN7</accession>
<name>A0A812JUN7_SYMPI</name>
<evidence type="ECO:0000313" key="4">
    <source>
        <dbReference type="EMBL" id="CAE7214666.1"/>
    </source>
</evidence>
<dbReference type="InterPro" id="IPR004344">
    <property type="entry name" value="TTL/TTLL_fam"/>
</dbReference>
<protein>
    <submittedName>
        <fullName evidence="4">TTLL11 protein</fullName>
    </submittedName>
</protein>
<keyword evidence="3" id="KW-0067">ATP-binding</keyword>
<sequence>MQTADLLKRWPQLGINSWVSRYMGAPELCDKGNLARMVRTCQCLCEDHYFHFNPRTWVLPEQLEELRAVLEKSKSTFIVKPEDGSQGDGIFLVQGLHQFDVKLSTQSATATVVQKYISKPLLLRGLKFDLRMYVCLAGGSSAAPPAAWLCREGLARFCTEAYEQPSARNMHRCMGHLTNYSLNKRSSKFEHCGQTLDEVYGAENTASKRPLTVCLSSSVKSTMTSTLRPQISATEEAFYANVSEIAQRVIAIMAPVLRFHSRQLGCEDNIGCFQILGFDVMLSQTFEAYLLEVNNSPSISIDEALPVEESELGEAGKLCRCMDMAQPHRHQTSLVDLEVKSAVMRDAFQALVGLSFEGGIDSENFMPIAVGNDSLWPLLVRASKAFTSTGLRRIFGPLCGTGGLQKHDLDMLIFWMQSLLLGSEHSRDHNHAGLWNRFSSNWPELDACLSPDDFSEAQNGQGHGDHVMKRERKESQHHVCSRWATRSALAPSAKEVVLNNEDLKILKSREVKVQDLFVRRFLVIAFVALHLDFIFAKKSRQG</sequence>
<keyword evidence="1" id="KW-0436">Ligase</keyword>
<dbReference type="AlphaFoldDB" id="A0A812JUN7"/>
<dbReference type="OrthoDB" id="202825at2759"/>
<dbReference type="GO" id="GO:0036064">
    <property type="term" value="C:ciliary basal body"/>
    <property type="evidence" value="ECO:0007669"/>
    <property type="project" value="TreeGrafter"/>
</dbReference>
<dbReference type="PROSITE" id="PS51221">
    <property type="entry name" value="TTL"/>
    <property type="match status" value="1"/>
</dbReference>
<proteinExistence type="predicted"/>
<dbReference type="PANTHER" id="PTHR12241:SF154">
    <property type="entry name" value="TUBULIN POLYGLUTAMYLASE TTLL11"/>
    <property type="match status" value="1"/>
</dbReference>
<dbReference type="Pfam" id="PF03133">
    <property type="entry name" value="TTL"/>
    <property type="match status" value="1"/>
</dbReference>
<gene>
    <name evidence="4" type="primary">TTLL11</name>
    <name evidence="4" type="ORF">SPIL2461_LOCUS2515</name>
</gene>